<accession>A0A7K0H1M8</accession>
<comment type="caution">
    <text evidence="1">The sequence shown here is derived from an EMBL/GenBank/DDBJ whole genome shotgun (WGS) entry which is preliminary data.</text>
</comment>
<evidence type="ECO:0000313" key="2">
    <source>
        <dbReference type="Proteomes" id="UP000461276"/>
    </source>
</evidence>
<dbReference type="EMBL" id="WKMY01000072">
    <property type="protein sequence ID" value="MRY96072.1"/>
    <property type="molecule type" value="Genomic_DNA"/>
</dbReference>
<protein>
    <submittedName>
        <fullName evidence="1">Uncharacterized protein</fullName>
    </submittedName>
</protein>
<proteinExistence type="predicted"/>
<dbReference type="RefSeq" id="WP_154395525.1">
    <property type="nucleotide sequence ID" value="NZ_WKMY01000072.1"/>
</dbReference>
<organism evidence="1 2">
    <name type="scientific">Parabacteroides distasonis</name>
    <dbReference type="NCBI Taxonomy" id="823"/>
    <lineage>
        <taxon>Bacteria</taxon>
        <taxon>Pseudomonadati</taxon>
        <taxon>Bacteroidota</taxon>
        <taxon>Bacteroidia</taxon>
        <taxon>Bacteroidales</taxon>
        <taxon>Tannerellaceae</taxon>
        <taxon>Parabacteroides</taxon>
    </lineage>
</organism>
<gene>
    <name evidence="1" type="ORF">GKD67_23160</name>
</gene>
<dbReference type="AlphaFoldDB" id="A0A7K0H1M8"/>
<reference evidence="1 2" key="1">
    <citation type="journal article" date="2019" name="Nat. Med.">
        <title>A library of human gut bacterial isolates paired with longitudinal multiomics data enables mechanistic microbiome research.</title>
        <authorList>
            <person name="Poyet M."/>
            <person name="Groussin M."/>
            <person name="Gibbons S.M."/>
            <person name="Avila-Pacheco J."/>
            <person name="Jiang X."/>
            <person name="Kearney S.M."/>
            <person name="Perrotta A.R."/>
            <person name="Berdy B."/>
            <person name="Zhao S."/>
            <person name="Lieberman T.D."/>
            <person name="Swanson P.K."/>
            <person name="Smith M."/>
            <person name="Roesemann S."/>
            <person name="Alexander J.E."/>
            <person name="Rich S.A."/>
            <person name="Livny J."/>
            <person name="Vlamakis H."/>
            <person name="Clish C."/>
            <person name="Bullock K."/>
            <person name="Deik A."/>
            <person name="Scott J."/>
            <person name="Pierce K.A."/>
            <person name="Xavier R.J."/>
            <person name="Alm E.J."/>
        </authorList>
    </citation>
    <scope>NUCLEOTIDE SEQUENCE [LARGE SCALE GENOMIC DNA]</scope>
    <source>
        <strain evidence="1 2">BIOML-A9</strain>
    </source>
</reference>
<evidence type="ECO:0000313" key="1">
    <source>
        <dbReference type="EMBL" id="MRY96072.1"/>
    </source>
</evidence>
<dbReference type="Proteomes" id="UP000461276">
    <property type="component" value="Unassembled WGS sequence"/>
</dbReference>
<sequence>MNAMTEQRTFQGVSITFDEHWARIVTDAALFAYLERRGKKDASLLAVYLKSEYETIYGKPLEISADSLAIEILIHAYIDKLAKALHGARLPEALLDALGPLLSRIEASTAVIDCGERCVDNNRFVFDGLEPFAPLIIALLDK</sequence>
<name>A0A7K0H1M8_PARDI</name>